<proteinExistence type="predicted"/>
<protein>
    <submittedName>
        <fullName evidence="3">Serine hydrolase domain-containing protein</fullName>
    </submittedName>
</protein>
<keyword evidence="3" id="KW-0378">Hydrolase</keyword>
<dbReference type="InterPro" id="IPR050491">
    <property type="entry name" value="AmpC-like"/>
</dbReference>
<evidence type="ECO:0000313" key="3">
    <source>
        <dbReference type="EMBL" id="GAA1689136.1"/>
    </source>
</evidence>
<dbReference type="Gene3D" id="3.40.710.10">
    <property type="entry name" value="DD-peptidase/beta-lactamase superfamily"/>
    <property type="match status" value="1"/>
</dbReference>
<feature type="chain" id="PRO_5047240843" evidence="1">
    <location>
        <begin position="28"/>
        <end position="372"/>
    </location>
</feature>
<dbReference type="Proteomes" id="UP001499851">
    <property type="component" value="Unassembled WGS sequence"/>
</dbReference>
<feature type="signal peptide" evidence="1">
    <location>
        <begin position="1"/>
        <end position="27"/>
    </location>
</feature>
<dbReference type="PANTHER" id="PTHR46825:SF7">
    <property type="entry name" value="D-ALANYL-D-ALANINE CARBOXYPEPTIDASE"/>
    <property type="match status" value="1"/>
</dbReference>
<comment type="caution">
    <text evidence="3">The sequence shown here is derived from an EMBL/GenBank/DDBJ whole genome shotgun (WGS) entry which is preliminary data.</text>
</comment>
<dbReference type="PANTHER" id="PTHR46825">
    <property type="entry name" value="D-ALANYL-D-ALANINE-CARBOXYPEPTIDASE/ENDOPEPTIDASE AMPH"/>
    <property type="match status" value="1"/>
</dbReference>
<feature type="domain" description="Beta-lactamase-related" evidence="2">
    <location>
        <begin position="35"/>
        <end position="351"/>
    </location>
</feature>
<reference evidence="4" key="1">
    <citation type="journal article" date="2019" name="Int. J. Syst. Evol. Microbiol.">
        <title>The Global Catalogue of Microorganisms (GCM) 10K type strain sequencing project: providing services to taxonomists for standard genome sequencing and annotation.</title>
        <authorList>
            <consortium name="The Broad Institute Genomics Platform"/>
            <consortium name="The Broad Institute Genome Sequencing Center for Infectious Disease"/>
            <person name="Wu L."/>
            <person name="Ma J."/>
        </authorList>
    </citation>
    <scope>NUCLEOTIDE SEQUENCE [LARGE SCALE GENOMIC DNA]</scope>
    <source>
        <strain evidence="4">JCM 16001</strain>
    </source>
</reference>
<dbReference type="GO" id="GO:0016787">
    <property type="term" value="F:hydrolase activity"/>
    <property type="evidence" value="ECO:0007669"/>
    <property type="project" value="UniProtKB-KW"/>
</dbReference>
<sequence>MTGKYTRWLAAVALAIAVVLPAAPAQAQDHAATQALLDEYQRESGGPGAGLYAGDAAGSWTLSSGTAKVFTNRAFTADDHFRIASQTKTFTAAVVLQLVDEGLVDLDAPIEQYLPGVVGGAHYDGDDISVRQILQHTSGIARDPLNASAGADGVYSPAELVAAGTAQPPQFAPGAGWGYSNVNYSLAAMLIEERTGQTAAAAITDRLIEPLGLTETSYPAPGDRSMPSPFLPGYSGGRIGPVFYWFDTTANMEMSYAGAAGALTSTMPDVVAFQQALAAGEVLSPESLEEMRTTVDSTVYDADFGLGLMRFDLSCGGEAWGHAGNLTTGHSSITLVTDDGRFASLVTNAFIAESTPTRVDVLDAALCEGAAS</sequence>
<dbReference type="RefSeq" id="WP_344490376.1">
    <property type="nucleotide sequence ID" value="NZ_BAAAQF010000021.1"/>
</dbReference>
<organism evidence="3 4">
    <name type="scientific">Glycomyces endophyticus</name>
    <dbReference type="NCBI Taxonomy" id="480996"/>
    <lineage>
        <taxon>Bacteria</taxon>
        <taxon>Bacillati</taxon>
        <taxon>Actinomycetota</taxon>
        <taxon>Actinomycetes</taxon>
        <taxon>Glycomycetales</taxon>
        <taxon>Glycomycetaceae</taxon>
        <taxon>Glycomyces</taxon>
    </lineage>
</organism>
<dbReference type="Pfam" id="PF00144">
    <property type="entry name" value="Beta-lactamase"/>
    <property type="match status" value="1"/>
</dbReference>
<gene>
    <name evidence="3" type="ORF">GCM10009830_40890</name>
</gene>
<dbReference type="InterPro" id="IPR001466">
    <property type="entry name" value="Beta-lactam-related"/>
</dbReference>
<evidence type="ECO:0000259" key="2">
    <source>
        <dbReference type="Pfam" id="PF00144"/>
    </source>
</evidence>
<accession>A0ABP4TJW2</accession>
<name>A0ABP4TJW2_9ACTN</name>
<keyword evidence="1" id="KW-0732">Signal</keyword>
<dbReference type="SUPFAM" id="SSF56601">
    <property type="entry name" value="beta-lactamase/transpeptidase-like"/>
    <property type="match status" value="1"/>
</dbReference>
<dbReference type="InterPro" id="IPR012338">
    <property type="entry name" value="Beta-lactam/transpept-like"/>
</dbReference>
<evidence type="ECO:0000313" key="4">
    <source>
        <dbReference type="Proteomes" id="UP001499851"/>
    </source>
</evidence>
<dbReference type="EMBL" id="BAAAQF010000021">
    <property type="protein sequence ID" value="GAA1689136.1"/>
    <property type="molecule type" value="Genomic_DNA"/>
</dbReference>
<evidence type="ECO:0000256" key="1">
    <source>
        <dbReference type="SAM" id="SignalP"/>
    </source>
</evidence>
<keyword evidence="4" id="KW-1185">Reference proteome</keyword>